<accession>A0A6J6PG07</accession>
<dbReference type="PROSITE" id="PS51831">
    <property type="entry name" value="HD"/>
    <property type="match status" value="1"/>
</dbReference>
<evidence type="ECO:0000259" key="2">
    <source>
        <dbReference type="PROSITE" id="PS51831"/>
    </source>
</evidence>
<dbReference type="InterPro" id="IPR006674">
    <property type="entry name" value="HD_domain"/>
</dbReference>
<protein>
    <submittedName>
        <fullName evidence="3">Unannotated protein</fullName>
    </submittedName>
</protein>
<dbReference type="SUPFAM" id="SSF109604">
    <property type="entry name" value="HD-domain/PDEase-like"/>
    <property type="match status" value="1"/>
</dbReference>
<keyword evidence="1" id="KW-0378">Hydrolase</keyword>
<organism evidence="3">
    <name type="scientific">freshwater metagenome</name>
    <dbReference type="NCBI Taxonomy" id="449393"/>
    <lineage>
        <taxon>unclassified sequences</taxon>
        <taxon>metagenomes</taxon>
        <taxon>ecological metagenomes</taxon>
    </lineage>
</organism>
<gene>
    <name evidence="3" type="ORF">UFOPK2589_00517</name>
</gene>
<dbReference type="GO" id="GO:0008832">
    <property type="term" value="F:dGTPase activity"/>
    <property type="evidence" value="ECO:0007669"/>
    <property type="project" value="TreeGrafter"/>
</dbReference>
<dbReference type="AlphaFoldDB" id="A0A6J6PG07"/>
<reference evidence="3" key="1">
    <citation type="submission" date="2020-05" db="EMBL/GenBank/DDBJ databases">
        <authorList>
            <person name="Chiriac C."/>
            <person name="Salcher M."/>
            <person name="Ghai R."/>
            <person name="Kavagutti S V."/>
        </authorList>
    </citation>
    <scope>NUCLEOTIDE SEQUENCE</scope>
</reference>
<dbReference type="InterPro" id="IPR050135">
    <property type="entry name" value="dGTPase-like"/>
</dbReference>
<dbReference type="SMART" id="SM00471">
    <property type="entry name" value="HDc"/>
    <property type="match status" value="1"/>
</dbReference>
<dbReference type="Pfam" id="PF13286">
    <property type="entry name" value="HD_assoc"/>
    <property type="match status" value="1"/>
</dbReference>
<name>A0A6J6PG07_9ZZZZ</name>
<dbReference type="Gene3D" id="1.10.3210.10">
    <property type="entry name" value="Hypothetical protein af1432"/>
    <property type="match status" value="1"/>
</dbReference>
<dbReference type="CDD" id="cd00077">
    <property type="entry name" value="HDc"/>
    <property type="match status" value="1"/>
</dbReference>
<dbReference type="InterPro" id="IPR026875">
    <property type="entry name" value="PHydrolase_assoc_dom"/>
</dbReference>
<proteinExistence type="predicted"/>
<dbReference type="PANTHER" id="PTHR11373:SF32">
    <property type="entry name" value="DEOXYGUANOSINETRIPHOSPHATE TRIPHOSPHOHYDROLASE"/>
    <property type="match status" value="1"/>
</dbReference>
<dbReference type="NCBIfam" id="TIGR01353">
    <property type="entry name" value="dGTP_triPase"/>
    <property type="match status" value="1"/>
</dbReference>
<dbReference type="NCBIfam" id="NF002829">
    <property type="entry name" value="PRK03007.1"/>
    <property type="match status" value="1"/>
</dbReference>
<evidence type="ECO:0000313" key="3">
    <source>
        <dbReference type="EMBL" id="CAB4695274.1"/>
    </source>
</evidence>
<dbReference type="InterPro" id="IPR003607">
    <property type="entry name" value="HD/PDEase_dom"/>
</dbReference>
<evidence type="ECO:0000256" key="1">
    <source>
        <dbReference type="ARBA" id="ARBA00022801"/>
    </source>
</evidence>
<feature type="domain" description="HD" evidence="2">
    <location>
        <begin position="60"/>
        <end position="206"/>
    </location>
</feature>
<dbReference type="EMBL" id="CAEZXT010000022">
    <property type="protein sequence ID" value="CAB4695274.1"/>
    <property type="molecule type" value="Genomic_DNA"/>
</dbReference>
<dbReference type="InterPro" id="IPR006261">
    <property type="entry name" value="dGTPase"/>
</dbReference>
<dbReference type="Pfam" id="PF01966">
    <property type="entry name" value="HD"/>
    <property type="match status" value="1"/>
</dbReference>
<sequence>MGTNYTESDLERFDFEPAKRAGRTEFMRDRARVIHSASLRRLGAKTQVAVPWENDFQRTRLAHSLEVAQIGRELGDSLGADPDLLDTACLAHDLGHPPFGHNGEDALAELAHGCGGFEGNAQSFRLLTRLEAKSVDSNGKSMGLNLSRASLDAVTKYPWSREKNAKKFGFYEDDKEVFEWMRKGSPDGRRCIEAQIMDWSDDVSYSVHDLEDALVAGQVDVSTFSKDLPILHHVMVSDYGMDATESESAHALIRLQQLSCWPTKFDGTHASLARLKDLTSQLIGRFVLSAELETRKIHGAKALVRYGANLEVPRDSKLEVGLLKAIAGHYLINAPISQERYLKQRVVISELVEMVLATAPLNLDSILLKDWERAATNAQKLRVVIDQIASLTDPGAYALHARLSS</sequence>
<dbReference type="GO" id="GO:0006203">
    <property type="term" value="P:dGTP catabolic process"/>
    <property type="evidence" value="ECO:0007669"/>
    <property type="project" value="TreeGrafter"/>
</dbReference>
<dbReference type="PANTHER" id="PTHR11373">
    <property type="entry name" value="DEOXYNUCLEOSIDE TRIPHOSPHATE TRIPHOSPHOHYDROLASE"/>
    <property type="match status" value="1"/>
</dbReference>